<name>L9LCQ6_TUPCH</name>
<feature type="region of interest" description="Disordered" evidence="1">
    <location>
        <begin position="16"/>
        <end position="124"/>
    </location>
</feature>
<keyword evidence="3" id="KW-1185">Reference proteome</keyword>
<dbReference type="Proteomes" id="UP000011518">
    <property type="component" value="Unassembled WGS sequence"/>
</dbReference>
<dbReference type="AlphaFoldDB" id="L9LCQ6"/>
<evidence type="ECO:0000313" key="2">
    <source>
        <dbReference type="EMBL" id="ELW71492.1"/>
    </source>
</evidence>
<feature type="compositionally biased region" description="Basic and acidic residues" evidence="1">
    <location>
        <begin position="38"/>
        <end position="52"/>
    </location>
</feature>
<proteinExistence type="predicted"/>
<dbReference type="eggNOG" id="KOG0238">
    <property type="taxonomic scope" value="Eukaryota"/>
</dbReference>
<sequence length="124" mass="12721">MAGLWVGAVTLVAAGRRGRRPPPLLAGGGGGRAAAAADAERGAVDPEGEQRGARGPALHWPSTLTASRCRLPGGSQAPPVSPAAHWAAPLPPRSAPSLSSSGPEIALQRLRRRPSVQLRDILEH</sequence>
<evidence type="ECO:0000313" key="3">
    <source>
        <dbReference type="Proteomes" id="UP000011518"/>
    </source>
</evidence>
<accession>L9LCQ6</accession>
<evidence type="ECO:0000256" key="1">
    <source>
        <dbReference type="SAM" id="MobiDB-lite"/>
    </source>
</evidence>
<organism evidence="2 3">
    <name type="scientific">Tupaia chinensis</name>
    <name type="common">Chinese tree shrew</name>
    <name type="synonym">Tupaia belangeri chinensis</name>
    <dbReference type="NCBI Taxonomy" id="246437"/>
    <lineage>
        <taxon>Eukaryota</taxon>
        <taxon>Metazoa</taxon>
        <taxon>Chordata</taxon>
        <taxon>Craniata</taxon>
        <taxon>Vertebrata</taxon>
        <taxon>Euteleostomi</taxon>
        <taxon>Mammalia</taxon>
        <taxon>Eutheria</taxon>
        <taxon>Euarchontoglires</taxon>
        <taxon>Scandentia</taxon>
        <taxon>Tupaiidae</taxon>
        <taxon>Tupaia</taxon>
    </lineage>
</organism>
<dbReference type="EMBL" id="KB320462">
    <property type="protein sequence ID" value="ELW71492.1"/>
    <property type="molecule type" value="Genomic_DNA"/>
</dbReference>
<gene>
    <name evidence="2" type="ORF">TREES_T100006219</name>
</gene>
<protein>
    <submittedName>
        <fullName evidence="2">Uncharacterized protein</fullName>
    </submittedName>
</protein>
<dbReference type="InParanoid" id="L9LCQ6"/>
<reference evidence="3" key="1">
    <citation type="submission" date="2012-07" db="EMBL/GenBank/DDBJ databases">
        <title>Genome of the Chinese tree shrew, a rising model animal genetically related to primates.</title>
        <authorList>
            <person name="Zhang G."/>
            <person name="Fan Y."/>
            <person name="Yao Y."/>
            <person name="Huang Z."/>
        </authorList>
    </citation>
    <scope>NUCLEOTIDE SEQUENCE [LARGE SCALE GENOMIC DNA]</scope>
</reference>
<reference evidence="3" key="2">
    <citation type="journal article" date="2013" name="Nat. Commun.">
        <title>Genome of the Chinese tree shrew.</title>
        <authorList>
            <person name="Fan Y."/>
            <person name="Huang Z.Y."/>
            <person name="Cao C.C."/>
            <person name="Chen C.S."/>
            <person name="Chen Y.X."/>
            <person name="Fan D.D."/>
            <person name="He J."/>
            <person name="Hou H.L."/>
            <person name="Hu L."/>
            <person name="Hu X.T."/>
            <person name="Jiang X.T."/>
            <person name="Lai R."/>
            <person name="Lang Y.S."/>
            <person name="Liang B."/>
            <person name="Liao S.G."/>
            <person name="Mu D."/>
            <person name="Ma Y.Y."/>
            <person name="Niu Y.Y."/>
            <person name="Sun X.Q."/>
            <person name="Xia J.Q."/>
            <person name="Xiao J."/>
            <person name="Xiong Z.Q."/>
            <person name="Xu L."/>
            <person name="Yang L."/>
            <person name="Zhang Y."/>
            <person name="Zhao W."/>
            <person name="Zhao X.D."/>
            <person name="Zheng Y.T."/>
            <person name="Zhou J.M."/>
            <person name="Zhu Y.B."/>
            <person name="Zhang G.J."/>
            <person name="Wang J."/>
            <person name="Yao Y.G."/>
        </authorList>
    </citation>
    <scope>NUCLEOTIDE SEQUENCE [LARGE SCALE GENOMIC DNA]</scope>
</reference>